<organism evidence="3 4">
    <name type="scientific">Strix occidentalis caurina</name>
    <name type="common">northern spotted owl</name>
    <dbReference type="NCBI Taxonomy" id="311401"/>
    <lineage>
        <taxon>Eukaryota</taxon>
        <taxon>Metazoa</taxon>
        <taxon>Chordata</taxon>
        <taxon>Craniata</taxon>
        <taxon>Vertebrata</taxon>
        <taxon>Euteleostomi</taxon>
        <taxon>Archelosauria</taxon>
        <taxon>Archosauria</taxon>
        <taxon>Dinosauria</taxon>
        <taxon>Saurischia</taxon>
        <taxon>Theropoda</taxon>
        <taxon>Coelurosauria</taxon>
        <taxon>Aves</taxon>
        <taxon>Neognathae</taxon>
        <taxon>Neoaves</taxon>
        <taxon>Telluraves</taxon>
        <taxon>Strigiformes</taxon>
        <taxon>Strigidae</taxon>
        <taxon>Strix</taxon>
    </lineage>
</organism>
<dbReference type="InterPro" id="IPR000408">
    <property type="entry name" value="Reg_chr_condens"/>
</dbReference>
<evidence type="ECO:0000313" key="4">
    <source>
        <dbReference type="Proteomes" id="UP000694551"/>
    </source>
</evidence>
<feature type="repeat" description="RCC1" evidence="2">
    <location>
        <begin position="38"/>
        <end position="90"/>
    </location>
</feature>
<reference evidence="3" key="2">
    <citation type="submission" date="2025-09" db="UniProtKB">
        <authorList>
            <consortium name="Ensembl"/>
        </authorList>
    </citation>
    <scope>IDENTIFICATION</scope>
</reference>
<evidence type="ECO:0000256" key="1">
    <source>
        <dbReference type="ARBA" id="ARBA00022737"/>
    </source>
</evidence>
<evidence type="ECO:0008006" key="5">
    <source>
        <dbReference type="Google" id="ProtNLM"/>
    </source>
</evidence>
<evidence type="ECO:0000313" key="3">
    <source>
        <dbReference type="Ensembl" id="ENSSOCP00000023432.1"/>
    </source>
</evidence>
<dbReference type="Proteomes" id="UP000694551">
    <property type="component" value="Unplaced"/>
</dbReference>
<dbReference type="AlphaFoldDB" id="A0A8D0G4P0"/>
<feature type="repeat" description="RCC1" evidence="2">
    <location>
        <begin position="91"/>
        <end position="143"/>
    </location>
</feature>
<name>A0A8D0G4P0_STROC</name>
<keyword evidence="4" id="KW-1185">Reference proteome</keyword>
<accession>A0A8D0G4P0</accession>
<dbReference type="Gene3D" id="2.130.10.30">
    <property type="entry name" value="Regulator of chromosome condensation 1/beta-lactamase-inhibitor protein II"/>
    <property type="match status" value="1"/>
</dbReference>
<protein>
    <recommendedName>
        <fullName evidence="5">E3 ubiquitin-protein ligase HERC4</fullName>
    </recommendedName>
</protein>
<dbReference type="Ensembl" id="ENSSOCT00000024017.1">
    <property type="protein sequence ID" value="ENSSOCP00000023432.1"/>
    <property type="gene ID" value="ENSSOCG00000017296.1"/>
</dbReference>
<dbReference type="Pfam" id="PF00415">
    <property type="entry name" value="RCC1"/>
    <property type="match status" value="2"/>
</dbReference>
<reference evidence="3" key="1">
    <citation type="submission" date="2025-08" db="UniProtKB">
        <authorList>
            <consortium name="Ensembl"/>
        </authorList>
    </citation>
    <scope>IDENTIFICATION</scope>
</reference>
<dbReference type="PROSITE" id="PS50012">
    <property type="entry name" value="RCC1_3"/>
    <property type="match status" value="2"/>
</dbReference>
<proteinExistence type="predicted"/>
<dbReference type="PANTHER" id="PTHR22872">
    <property type="entry name" value="BTK-BINDING PROTEIN-RELATED"/>
    <property type="match status" value="1"/>
</dbReference>
<dbReference type="InterPro" id="IPR051625">
    <property type="entry name" value="Signaling_Regulatory_Domain"/>
</dbReference>
<sequence length="232" mass="25189">MILLHFTVVGNHVGALDAQNIVAVSCGEAHTLALNDKGQVYAWGLATDGQLGLPGTEECIRVPRNIKSLSEIQIVQVACGYYHSLALSKGSEVFSWGQNKYGQLGLGYEYKKQNSPHVIKSLLGIPFAQIAAGGAHSFVLTLSGENFVLKVLVCESKDSSIPRIGADRTNLYISINILKKLPLCNRVTKLICFNDGGKLVVLPNYSAFHSVNPLVILNYDQLISTYRSALKT</sequence>
<keyword evidence="1" id="KW-0677">Repeat</keyword>
<evidence type="ECO:0000256" key="2">
    <source>
        <dbReference type="PROSITE-ProRule" id="PRU00235"/>
    </source>
</evidence>
<dbReference type="SUPFAM" id="SSF50985">
    <property type="entry name" value="RCC1/BLIP-II"/>
    <property type="match status" value="1"/>
</dbReference>
<dbReference type="InterPro" id="IPR009091">
    <property type="entry name" value="RCC1/BLIP-II"/>
</dbReference>
<dbReference type="PROSITE" id="PS00626">
    <property type="entry name" value="RCC1_2"/>
    <property type="match status" value="1"/>
</dbReference>
<dbReference type="PRINTS" id="PR00633">
    <property type="entry name" value="RCCNDNSATION"/>
</dbReference>